<dbReference type="Pfam" id="PF19588">
    <property type="entry name" value="SxtJ"/>
    <property type="match status" value="1"/>
</dbReference>
<dbReference type="AlphaFoldDB" id="A0A0W8FLC8"/>
<dbReference type="InterPro" id="IPR045781">
    <property type="entry name" value="SxtJ"/>
</dbReference>
<proteinExistence type="predicted"/>
<keyword evidence="1" id="KW-0472">Membrane</keyword>
<gene>
    <name evidence="2" type="ORF">ASZ90_008541</name>
</gene>
<keyword evidence="1" id="KW-1133">Transmembrane helix</keyword>
<sequence length="138" mass="15985">MAIIEEIKNIKGNKSDWKKFGITMGIILSIIGFFLLWKNNNYNYILFLAAAFFITGLILPSILRPIYKAWMALAVVMNFIMTRVIMAVIFYLIVTPTGLIASLTGKKFLDMKIDKSAKSYWIIREKTNKLKSDYERQF</sequence>
<feature type="transmembrane region" description="Helical" evidence="1">
    <location>
        <begin position="43"/>
        <end position="63"/>
    </location>
</feature>
<evidence type="ECO:0000256" key="1">
    <source>
        <dbReference type="SAM" id="Phobius"/>
    </source>
</evidence>
<dbReference type="EMBL" id="LNQE01001031">
    <property type="protein sequence ID" value="KUG21695.1"/>
    <property type="molecule type" value="Genomic_DNA"/>
</dbReference>
<accession>A0A0W8FLC8</accession>
<protein>
    <recommendedName>
        <fullName evidence="3">SxtJ</fullName>
    </recommendedName>
</protein>
<organism evidence="2">
    <name type="scientific">hydrocarbon metagenome</name>
    <dbReference type="NCBI Taxonomy" id="938273"/>
    <lineage>
        <taxon>unclassified sequences</taxon>
        <taxon>metagenomes</taxon>
        <taxon>ecological metagenomes</taxon>
    </lineage>
</organism>
<comment type="caution">
    <text evidence="2">The sequence shown here is derived from an EMBL/GenBank/DDBJ whole genome shotgun (WGS) entry which is preliminary data.</text>
</comment>
<feature type="transmembrane region" description="Helical" evidence="1">
    <location>
        <begin position="70"/>
        <end position="94"/>
    </location>
</feature>
<feature type="transmembrane region" description="Helical" evidence="1">
    <location>
        <begin position="20"/>
        <end position="37"/>
    </location>
</feature>
<evidence type="ECO:0008006" key="3">
    <source>
        <dbReference type="Google" id="ProtNLM"/>
    </source>
</evidence>
<reference evidence="2" key="1">
    <citation type="journal article" date="2015" name="Proc. Natl. Acad. Sci. U.S.A.">
        <title>Networks of energetic and metabolic interactions define dynamics in microbial communities.</title>
        <authorList>
            <person name="Embree M."/>
            <person name="Liu J.K."/>
            <person name="Al-Bassam M.M."/>
            <person name="Zengler K."/>
        </authorList>
    </citation>
    <scope>NUCLEOTIDE SEQUENCE</scope>
</reference>
<evidence type="ECO:0000313" key="2">
    <source>
        <dbReference type="EMBL" id="KUG21695.1"/>
    </source>
</evidence>
<keyword evidence="1" id="KW-0812">Transmembrane</keyword>
<name>A0A0W8FLC8_9ZZZZ</name>